<dbReference type="InterPro" id="IPR014054">
    <property type="entry name" value="Phage_regulatory_Rha"/>
</dbReference>
<proteinExistence type="predicted"/>
<evidence type="ECO:0000313" key="1">
    <source>
        <dbReference type="EMBL" id="MDT2601028.1"/>
    </source>
</evidence>
<gene>
    <name evidence="1" type="ORF">P7D85_14675</name>
</gene>
<dbReference type="RefSeq" id="WP_311822487.1">
    <property type="nucleotide sequence ID" value="NZ_JARPYH010000005.1"/>
</dbReference>
<comment type="caution">
    <text evidence="1">The sequence shown here is derived from an EMBL/GenBank/DDBJ whole genome shotgun (WGS) entry which is preliminary data.</text>
</comment>
<dbReference type="Proteomes" id="UP001252875">
    <property type="component" value="Unassembled WGS sequence"/>
</dbReference>
<organism evidence="1 2">
    <name type="scientific">Enterococcus hulanensis</name>
    <dbReference type="NCBI Taxonomy" id="2559929"/>
    <lineage>
        <taxon>Bacteria</taxon>
        <taxon>Bacillati</taxon>
        <taxon>Bacillota</taxon>
        <taxon>Bacilli</taxon>
        <taxon>Lactobacillales</taxon>
        <taxon>Enterococcaceae</taxon>
        <taxon>Enterococcus</taxon>
    </lineage>
</organism>
<dbReference type="Pfam" id="PF09669">
    <property type="entry name" value="Phage_pRha"/>
    <property type="match status" value="1"/>
</dbReference>
<dbReference type="NCBIfam" id="TIGR02681">
    <property type="entry name" value="phage_pRha"/>
    <property type="match status" value="1"/>
</dbReference>
<keyword evidence="2" id="KW-1185">Reference proteome</keyword>
<name>A0ABU3F1L4_9ENTE</name>
<sequence length="269" mass="30730">MTDLVIMKDRQAVTTSLQVADNFEKQHKDVLEAIDTKIQSAENSAHYQKMFAEGEYKDSRGRTQRLYYMNRDGFSFIAFGFNGRKADSFKLKYIEAFNQMEEHIKSKQHTKNINSGLEEIKRMNAQARVMNATSRQAKLLMDMAKDTTSEVNKALLQDKAVEVLNGEKLLEMPTLRQHLFDSDQIAKKVGVYSKSGKPHGTAVSQLIKQEIFIEEGESEIVPEATNHWGGSVTKYAESVIDKVEAWLETNGYPSRIKGSKKDYHVQYEF</sequence>
<evidence type="ECO:0000313" key="2">
    <source>
        <dbReference type="Proteomes" id="UP001252875"/>
    </source>
</evidence>
<reference evidence="1 2" key="1">
    <citation type="submission" date="2023-03" db="EMBL/GenBank/DDBJ databases">
        <authorList>
            <person name="Shen W."/>
            <person name="Cai J."/>
        </authorList>
    </citation>
    <scope>NUCLEOTIDE SEQUENCE [LARGE SCALE GENOMIC DNA]</scope>
    <source>
        <strain evidence="1 2">D6-4</strain>
    </source>
</reference>
<dbReference type="EMBL" id="JARPYI010000009">
    <property type="protein sequence ID" value="MDT2601028.1"/>
    <property type="molecule type" value="Genomic_DNA"/>
</dbReference>
<protein>
    <submittedName>
        <fullName evidence="1">Rha family transcriptional regulator</fullName>
    </submittedName>
</protein>
<accession>A0ABU3F1L4</accession>